<organism evidence="3">
    <name type="scientific">Laccaria bicolor (strain S238N-H82 / ATCC MYA-4686)</name>
    <name type="common">Bicoloured deceiver</name>
    <name type="synonym">Laccaria laccata var. bicolor</name>
    <dbReference type="NCBI Taxonomy" id="486041"/>
    <lineage>
        <taxon>Eukaryota</taxon>
        <taxon>Fungi</taxon>
        <taxon>Dikarya</taxon>
        <taxon>Basidiomycota</taxon>
        <taxon>Agaricomycotina</taxon>
        <taxon>Agaricomycetes</taxon>
        <taxon>Agaricomycetidae</taxon>
        <taxon>Agaricales</taxon>
        <taxon>Agaricineae</taxon>
        <taxon>Hydnangiaceae</taxon>
        <taxon>Laccaria</taxon>
    </lineage>
</organism>
<accession>B0D0J6</accession>
<dbReference type="HOGENOM" id="CLU_2622431_0_0_1"/>
<proteinExistence type="predicted"/>
<dbReference type="GeneID" id="6073120"/>
<dbReference type="RefSeq" id="XP_001877731.1">
    <property type="nucleotide sequence ID" value="XM_001877696.1"/>
</dbReference>
<feature type="compositionally biased region" description="Polar residues" evidence="1">
    <location>
        <begin position="35"/>
        <end position="44"/>
    </location>
</feature>
<dbReference type="EMBL" id="DS547095">
    <property type="protein sequence ID" value="EDR11834.1"/>
    <property type="molecule type" value="Genomic_DNA"/>
</dbReference>
<name>B0D0J6_LACBS</name>
<evidence type="ECO:0000313" key="2">
    <source>
        <dbReference type="EMBL" id="EDR11834.1"/>
    </source>
</evidence>
<evidence type="ECO:0000313" key="3">
    <source>
        <dbReference type="Proteomes" id="UP000001194"/>
    </source>
</evidence>
<sequence length="78" mass="9122">MRTKVTTTAAHQPHLLKKELRESRMRTNKYYDQTFTQSFPSPTRSRGVEVSKSPSSPNGELLYLNYLDYLLEIGHRHI</sequence>
<protein>
    <submittedName>
        <fullName evidence="2">Predicted protein</fullName>
    </submittedName>
</protein>
<feature type="region of interest" description="Disordered" evidence="1">
    <location>
        <begin position="35"/>
        <end position="55"/>
    </location>
</feature>
<dbReference type="AlphaFoldDB" id="B0D0J6"/>
<dbReference type="Proteomes" id="UP000001194">
    <property type="component" value="Unassembled WGS sequence"/>
</dbReference>
<keyword evidence="3" id="KW-1185">Reference proteome</keyword>
<evidence type="ECO:0000256" key="1">
    <source>
        <dbReference type="SAM" id="MobiDB-lite"/>
    </source>
</evidence>
<reference evidence="2 3" key="1">
    <citation type="journal article" date="2008" name="Nature">
        <title>The genome of Laccaria bicolor provides insights into mycorrhizal symbiosis.</title>
        <authorList>
            <person name="Martin F."/>
            <person name="Aerts A."/>
            <person name="Ahren D."/>
            <person name="Brun A."/>
            <person name="Danchin E.G.J."/>
            <person name="Duchaussoy F."/>
            <person name="Gibon J."/>
            <person name="Kohler A."/>
            <person name="Lindquist E."/>
            <person name="Pereda V."/>
            <person name="Salamov A."/>
            <person name="Shapiro H.J."/>
            <person name="Wuyts J."/>
            <person name="Blaudez D."/>
            <person name="Buee M."/>
            <person name="Brokstein P."/>
            <person name="Canbaeck B."/>
            <person name="Cohen D."/>
            <person name="Courty P.E."/>
            <person name="Coutinho P.M."/>
            <person name="Delaruelle C."/>
            <person name="Detter J.C."/>
            <person name="Deveau A."/>
            <person name="DiFazio S."/>
            <person name="Duplessis S."/>
            <person name="Fraissinet-Tachet L."/>
            <person name="Lucic E."/>
            <person name="Frey-Klett P."/>
            <person name="Fourrey C."/>
            <person name="Feussner I."/>
            <person name="Gay G."/>
            <person name="Grimwood J."/>
            <person name="Hoegger P.J."/>
            <person name="Jain P."/>
            <person name="Kilaru S."/>
            <person name="Labbe J."/>
            <person name="Lin Y.C."/>
            <person name="Legue V."/>
            <person name="Le Tacon F."/>
            <person name="Marmeisse R."/>
            <person name="Melayah D."/>
            <person name="Montanini B."/>
            <person name="Muratet M."/>
            <person name="Nehls U."/>
            <person name="Niculita-Hirzel H."/>
            <person name="Oudot-Le Secq M.P."/>
            <person name="Peter M."/>
            <person name="Quesneville H."/>
            <person name="Rajashekar B."/>
            <person name="Reich M."/>
            <person name="Rouhier N."/>
            <person name="Schmutz J."/>
            <person name="Yin T."/>
            <person name="Chalot M."/>
            <person name="Henrissat B."/>
            <person name="Kuees U."/>
            <person name="Lucas S."/>
            <person name="Van de Peer Y."/>
            <person name="Podila G.K."/>
            <person name="Polle A."/>
            <person name="Pukkila P.J."/>
            <person name="Richardson P.M."/>
            <person name="Rouze P."/>
            <person name="Sanders I.R."/>
            <person name="Stajich J.E."/>
            <person name="Tunlid A."/>
            <person name="Tuskan G."/>
            <person name="Grigoriev I.V."/>
        </authorList>
    </citation>
    <scope>NUCLEOTIDE SEQUENCE [LARGE SCALE GENOMIC DNA]</scope>
    <source>
        <strain evidence="3">S238N-H82 / ATCC MYA-4686</strain>
    </source>
</reference>
<dbReference type="KEGG" id="lbc:LACBIDRAFT_313673"/>
<dbReference type="InParanoid" id="B0D0J6"/>
<gene>
    <name evidence="2" type="ORF">LACBIDRAFT_313673</name>
</gene>